<dbReference type="PANTHER" id="PTHR30161:SF2">
    <property type="entry name" value="INVASION PROTEIN INVA"/>
    <property type="match status" value="1"/>
</dbReference>
<dbReference type="GO" id="GO:0009306">
    <property type="term" value="P:protein secretion"/>
    <property type="evidence" value="ECO:0007669"/>
    <property type="project" value="InterPro"/>
</dbReference>
<feature type="transmembrane region" description="Helical" evidence="9">
    <location>
        <begin position="108"/>
        <end position="134"/>
    </location>
</feature>
<evidence type="ECO:0000256" key="1">
    <source>
        <dbReference type="ARBA" id="ARBA00004429"/>
    </source>
</evidence>
<dbReference type="Gene3D" id="1.10.8.540">
    <property type="entry name" value="FHIPEP family, domain 3"/>
    <property type="match status" value="1"/>
</dbReference>
<name>Q937I5_ENTAG</name>
<keyword evidence="7 9" id="KW-1133">Transmembrane helix</keyword>
<evidence type="ECO:0000256" key="9">
    <source>
        <dbReference type="SAM" id="Phobius"/>
    </source>
</evidence>
<keyword evidence="5" id="KW-0997">Cell inner membrane</keyword>
<feature type="transmembrane region" description="Helical" evidence="9">
    <location>
        <begin position="76"/>
        <end position="96"/>
    </location>
</feature>
<proteinExistence type="inferred from homology"/>
<evidence type="ECO:0000313" key="10">
    <source>
        <dbReference type="EMBL" id="CAC43013.1"/>
    </source>
</evidence>
<keyword evidence="8 9" id="KW-0472">Membrane</keyword>
<evidence type="ECO:0000256" key="2">
    <source>
        <dbReference type="ARBA" id="ARBA00008835"/>
    </source>
</evidence>
<evidence type="ECO:0000256" key="5">
    <source>
        <dbReference type="ARBA" id="ARBA00022519"/>
    </source>
</evidence>
<feature type="transmembrane region" description="Helical" evidence="9">
    <location>
        <begin position="310"/>
        <end position="328"/>
    </location>
</feature>
<dbReference type="PANTHER" id="PTHR30161">
    <property type="entry name" value="FLAGELLAR EXPORT PROTEIN, MEMBRANE FLHA SUBUNIT-RELATED"/>
    <property type="match status" value="1"/>
</dbReference>
<dbReference type="InterPro" id="IPR042196">
    <property type="entry name" value="FHIPEP_4"/>
</dbReference>
<keyword evidence="6 9" id="KW-0812">Transmembrane</keyword>
<sequence>MSSLFVWLNRLAISAMQRSEVVGATIVMSIVFMMIIPLPTSLIDVLIALNICISSLLIVLAMYLPKPLAFSTFPSVLLLTTMFRLALSISTTRQILLQQDAGHIVEAFGNFVVGGNLAVGLVIFLILTVVNFLVITKGSERVAEVAARFTLDAMPGKQMSIDSDLRAGLIEPHQARQRRENLAKESQLFGAMDGAMKFVKGDAIAGLVIVFINMLGGFAIGVLQNGMDASAAMHIYSVLTIGDGLIAQIPALLISLTAGMIITRVSADGQQVDANIGREIAEQLTSQPKAWIMSAAGMFGFALLPGMPTMVFITISLVALSSGLFQLWRSKQNAIRQEADQRHAQQLAPEENGHQDLRRFNPTRAYLLQFGQSNHNSEAAATLIQSIRRLRNRLVYRFGFTLPGFDIEFSPLLADDEFRFCVYEIPLVTATFGVPYLAVRKSVVDSWHSEQTDDDHAQLIQGIAERNETHLCWLPPDHPLLQKDEQLTWNAGQLIMERMEQAIHQSAAQFIGLQESKSILNWLESEQPELAQELQRIMPLSRFAAVLQRLASERISLRSVRTIAESLIEHGQHERDSEALTDFVRMALKEHICHQYLQPNGLNVWLLTPETEELLRNSLRQAQNETFFSLSQEYGIGLLHQMRDAFPSYDTPRALILVAQDLRSPLRGLLKDEFHAVPVLSFAELSSTSNVAINVLGRIDLQQSMSAQQENESCMNYAY</sequence>
<feature type="transmembrane region" description="Helical" evidence="9">
    <location>
        <begin position="45"/>
        <end position="64"/>
    </location>
</feature>
<dbReference type="InterPro" id="IPR042193">
    <property type="entry name" value="FHIPEP_3"/>
</dbReference>
<dbReference type="InterPro" id="IPR042194">
    <property type="entry name" value="FHIPEP_1"/>
</dbReference>
<dbReference type="GO" id="GO:0005886">
    <property type="term" value="C:plasma membrane"/>
    <property type="evidence" value="ECO:0007669"/>
    <property type="project" value="UniProtKB-SubCell"/>
</dbReference>
<evidence type="ECO:0000256" key="3">
    <source>
        <dbReference type="ARBA" id="ARBA00022448"/>
    </source>
</evidence>
<keyword evidence="3" id="KW-0813">Transport</keyword>
<accession>Q937I5</accession>
<organism evidence="10">
    <name type="scientific">Enterobacter agglomerans</name>
    <name type="common">Erwinia herbicola</name>
    <name type="synonym">Pantoea agglomerans</name>
    <dbReference type="NCBI Taxonomy" id="549"/>
    <lineage>
        <taxon>Bacteria</taxon>
        <taxon>Pseudomonadati</taxon>
        <taxon>Pseudomonadota</taxon>
        <taxon>Gammaproteobacteria</taxon>
        <taxon>Enterobacterales</taxon>
        <taxon>Erwiniaceae</taxon>
        <taxon>Pantoea</taxon>
        <taxon>Pantoea agglomerans group</taxon>
    </lineage>
</organism>
<dbReference type="NCBIfam" id="TIGR01399">
    <property type="entry name" value="hrcV"/>
    <property type="match status" value="1"/>
</dbReference>
<dbReference type="InterPro" id="IPR001712">
    <property type="entry name" value="T3SS_FHIPEP"/>
</dbReference>
<dbReference type="Gene3D" id="3.40.30.60">
    <property type="entry name" value="FHIPEP family, domain 1"/>
    <property type="match status" value="1"/>
</dbReference>
<gene>
    <name evidence="10" type="primary">hrcV</name>
</gene>
<evidence type="ECO:0000256" key="4">
    <source>
        <dbReference type="ARBA" id="ARBA00022475"/>
    </source>
</evidence>
<evidence type="ECO:0000256" key="7">
    <source>
        <dbReference type="ARBA" id="ARBA00022989"/>
    </source>
</evidence>
<dbReference type="PROSITE" id="PS00994">
    <property type="entry name" value="FHIPEP"/>
    <property type="match status" value="1"/>
</dbReference>
<reference evidence="10" key="1">
    <citation type="submission" date="2001-06" db="EMBL/GenBank/DDBJ databases">
        <title>Isolation and characterization of hrp-like gene on the pathogenicity associated plasmid of Erwinia herbicola pv. gypsophila.</title>
        <authorList>
            <person name="Nizan-Koren R."/>
            <person name="Manulis S."/>
            <person name="Valinsky L."/>
            <person name="Barash I."/>
        </authorList>
    </citation>
    <scope>NUCLEOTIDE SEQUENCE</scope>
</reference>
<dbReference type="PRINTS" id="PR00949">
    <property type="entry name" value="TYPE3IMAPROT"/>
</dbReference>
<dbReference type="InterPro" id="IPR025505">
    <property type="entry name" value="FHIPEP_CS"/>
</dbReference>
<feature type="transmembrane region" description="Helical" evidence="9">
    <location>
        <begin position="21"/>
        <end position="39"/>
    </location>
</feature>
<dbReference type="InterPro" id="IPR006302">
    <property type="entry name" value="T3SS_HrcV"/>
</dbReference>
<comment type="subcellular location">
    <subcellularLocation>
        <location evidence="1">Cell inner membrane</location>
        <topology evidence="1">Multi-pass membrane protein</topology>
    </subcellularLocation>
</comment>
<dbReference type="AlphaFoldDB" id="Q937I5"/>
<evidence type="ECO:0000256" key="8">
    <source>
        <dbReference type="ARBA" id="ARBA00023136"/>
    </source>
</evidence>
<dbReference type="Gene3D" id="3.40.50.12790">
    <property type="entry name" value="FHIPEP family, domain 4"/>
    <property type="match status" value="1"/>
</dbReference>
<dbReference type="Pfam" id="PF00771">
    <property type="entry name" value="FHIPEP"/>
    <property type="match status" value="1"/>
</dbReference>
<dbReference type="EMBL" id="X99768">
    <property type="protein sequence ID" value="CAC43013.1"/>
    <property type="molecule type" value="Genomic_DNA"/>
</dbReference>
<keyword evidence="4" id="KW-1003">Cell membrane</keyword>
<comment type="similarity">
    <text evidence="2">Belongs to the FHIPEP (flagella/HR/invasion proteins export pore) family.</text>
</comment>
<feature type="transmembrane region" description="Helical" evidence="9">
    <location>
        <begin position="204"/>
        <end position="225"/>
    </location>
</feature>
<protein>
    <submittedName>
        <fullName evidence="10">HrcV protein</fullName>
    </submittedName>
</protein>
<dbReference type="PIRSF" id="PIRSF005419">
    <property type="entry name" value="FlhA"/>
    <property type="match status" value="1"/>
</dbReference>
<evidence type="ECO:0000256" key="6">
    <source>
        <dbReference type="ARBA" id="ARBA00022692"/>
    </source>
</evidence>